<protein>
    <submittedName>
        <fullName evidence="2">Uncharacterized protein</fullName>
    </submittedName>
</protein>
<evidence type="ECO:0000313" key="2">
    <source>
        <dbReference type="EMBL" id="RPA80305.1"/>
    </source>
</evidence>
<feature type="compositionally biased region" description="Basic and acidic residues" evidence="1">
    <location>
        <begin position="78"/>
        <end position="107"/>
    </location>
</feature>
<gene>
    <name evidence="2" type="ORF">BJ508DRAFT_307506</name>
</gene>
<feature type="compositionally biased region" description="Low complexity" evidence="1">
    <location>
        <begin position="121"/>
        <end position="133"/>
    </location>
</feature>
<feature type="region of interest" description="Disordered" evidence="1">
    <location>
        <begin position="72"/>
        <end position="133"/>
    </location>
</feature>
<reference evidence="2 3" key="1">
    <citation type="journal article" date="2018" name="Nat. Ecol. Evol.">
        <title>Pezizomycetes genomes reveal the molecular basis of ectomycorrhizal truffle lifestyle.</title>
        <authorList>
            <person name="Murat C."/>
            <person name="Payen T."/>
            <person name="Noel B."/>
            <person name="Kuo A."/>
            <person name="Morin E."/>
            <person name="Chen J."/>
            <person name="Kohler A."/>
            <person name="Krizsan K."/>
            <person name="Balestrini R."/>
            <person name="Da Silva C."/>
            <person name="Montanini B."/>
            <person name="Hainaut M."/>
            <person name="Levati E."/>
            <person name="Barry K.W."/>
            <person name="Belfiori B."/>
            <person name="Cichocki N."/>
            <person name="Clum A."/>
            <person name="Dockter R.B."/>
            <person name="Fauchery L."/>
            <person name="Guy J."/>
            <person name="Iotti M."/>
            <person name="Le Tacon F."/>
            <person name="Lindquist E.A."/>
            <person name="Lipzen A."/>
            <person name="Malagnac F."/>
            <person name="Mello A."/>
            <person name="Molinier V."/>
            <person name="Miyauchi S."/>
            <person name="Poulain J."/>
            <person name="Riccioni C."/>
            <person name="Rubini A."/>
            <person name="Sitrit Y."/>
            <person name="Splivallo R."/>
            <person name="Traeger S."/>
            <person name="Wang M."/>
            <person name="Zifcakova L."/>
            <person name="Wipf D."/>
            <person name="Zambonelli A."/>
            <person name="Paolocci F."/>
            <person name="Nowrousian M."/>
            <person name="Ottonello S."/>
            <person name="Baldrian P."/>
            <person name="Spatafora J.W."/>
            <person name="Henrissat B."/>
            <person name="Nagy L.G."/>
            <person name="Aury J.M."/>
            <person name="Wincker P."/>
            <person name="Grigoriev I.V."/>
            <person name="Bonfante P."/>
            <person name="Martin F.M."/>
        </authorList>
    </citation>
    <scope>NUCLEOTIDE SEQUENCE [LARGE SCALE GENOMIC DNA]</scope>
    <source>
        <strain evidence="2 3">RN42</strain>
    </source>
</reference>
<sequence length="133" mass="14912">MREDKAPWVKLGLWRAGAAVAMRWMEEVCGGWMGVPGCVLPGFLGVGLEGLAEWVEALEEFCVWLEEIMRERKRRRREEREEKEKKEEKESRDVGKEAGGEGGRGVDEMVGEEIGQDVGEEVGQGVCEEVGDD</sequence>
<organism evidence="2 3">
    <name type="scientific">Ascobolus immersus RN42</name>
    <dbReference type="NCBI Taxonomy" id="1160509"/>
    <lineage>
        <taxon>Eukaryota</taxon>
        <taxon>Fungi</taxon>
        <taxon>Dikarya</taxon>
        <taxon>Ascomycota</taxon>
        <taxon>Pezizomycotina</taxon>
        <taxon>Pezizomycetes</taxon>
        <taxon>Pezizales</taxon>
        <taxon>Ascobolaceae</taxon>
        <taxon>Ascobolus</taxon>
    </lineage>
</organism>
<keyword evidence="3" id="KW-1185">Reference proteome</keyword>
<proteinExistence type="predicted"/>
<dbReference type="AlphaFoldDB" id="A0A3N4I2G4"/>
<accession>A0A3N4I2G4</accession>
<name>A0A3N4I2G4_ASCIM</name>
<evidence type="ECO:0000313" key="3">
    <source>
        <dbReference type="Proteomes" id="UP000275078"/>
    </source>
</evidence>
<dbReference type="Proteomes" id="UP000275078">
    <property type="component" value="Unassembled WGS sequence"/>
</dbReference>
<dbReference type="EMBL" id="ML119689">
    <property type="protein sequence ID" value="RPA80305.1"/>
    <property type="molecule type" value="Genomic_DNA"/>
</dbReference>
<evidence type="ECO:0000256" key="1">
    <source>
        <dbReference type="SAM" id="MobiDB-lite"/>
    </source>
</evidence>
<feature type="compositionally biased region" description="Acidic residues" evidence="1">
    <location>
        <begin position="109"/>
        <end position="120"/>
    </location>
</feature>